<keyword evidence="5" id="KW-0479">Metal-binding</keyword>
<accession>A0A6M4GXQ8</accession>
<organism evidence="6 7">
    <name type="scientific">Usitatibacter rugosus</name>
    <dbReference type="NCBI Taxonomy" id="2732067"/>
    <lineage>
        <taxon>Bacteria</taxon>
        <taxon>Pseudomonadati</taxon>
        <taxon>Pseudomonadota</taxon>
        <taxon>Betaproteobacteria</taxon>
        <taxon>Nitrosomonadales</taxon>
        <taxon>Usitatibacteraceae</taxon>
        <taxon>Usitatibacter</taxon>
    </lineage>
</organism>
<feature type="binding site" evidence="5">
    <location>
        <position position="118"/>
    </location>
    <ligand>
        <name>Mg(2+)</name>
        <dbReference type="ChEBI" id="CHEBI:18420"/>
    </ligand>
</feature>
<dbReference type="Gene3D" id="3.50.30.40">
    <property type="entry name" value="Ribonuclease E inhibitor RraA/RraA-like"/>
    <property type="match status" value="1"/>
</dbReference>
<gene>
    <name evidence="6" type="ORF">DSM104443_03119</name>
</gene>
<comment type="cofactor">
    <cofactor evidence="1">
        <name>a divalent metal cation</name>
        <dbReference type="ChEBI" id="CHEBI:60240"/>
    </cofactor>
</comment>
<dbReference type="CDD" id="cd16841">
    <property type="entry name" value="RraA_family"/>
    <property type="match status" value="1"/>
</dbReference>
<dbReference type="PANTHER" id="PTHR33254:SF4">
    <property type="entry name" value="4-HYDROXY-4-METHYL-2-OXOGLUTARATE ALDOLASE 3-RELATED"/>
    <property type="match status" value="1"/>
</dbReference>
<evidence type="ECO:0000256" key="5">
    <source>
        <dbReference type="PIRSR" id="PIRSR605493-1"/>
    </source>
</evidence>
<feature type="binding site" evidence="5">
    <location>
        <position position="117"/>
    </location>
    <ligand>
        <name>substrate</name>
    </ligand>
</feature>
<keyword evidence="5" id="KW-0460">Magnesium</keyword>
<evidence type="ECO:0000313" key="7">
    <source>
        <dbReference type="Proteomes" id="UP000501534"/>
    </source>
</evidence>
<evidence type="ECO:0000256" key="1">
    <source>
        <dbReference type="ARBA" id="ARBA00001968"/>
    </source>
</evidence>
<dbReference type="PANTHER" id="PTHR33254">
    <property type="entry name" value="4-HYDROXY-4-METHYL-2-OXOGLUTARATE ALDOLASE 3-RELATED"/>
    <property type="match status" value="1"/>
</dbReference>
<dbReference type="InterPro" id="IPR005493">
    <property type="entry name" value="RraA/RraA-like"/>
</dbReference>
<dbReference type="AlphaFoldDB" id="A0A6M4GXQ8"/>
<sequence length="225" mass="23327">MATVDTRLVSQFLNVSTCNISDALDRLGIEGAPQGVLPIYPTIKIAGPAATLKLVPAGQAQESTVLGTLRAIVKGGAGSVLVIDASENPKVNAYGGVAGATSKHNGLVGCVTDGVVRDVDEYKQYHMPVYARGIAQQSVRGRSSCAGYGIPVKLGGVTVRPGDFIVADDNGTVVVPQERLAEVLAFAQKVKATEDAVIAAIRAGADPMEAHEKVNYDNMLKAQAA</sequence>
<dbReference type="InterPro" id="IPR036704">
    <property type="entry name" value="RraA/RraA-like_sf"/>
</dbReference>
<evidence type="ECO:0000256" key="3">
    <source>
        <dbReference type="ARBA" id="ARBA00029596"/>
    </source>
</evidence>
<evidence type="ECO:0000256" key="4">
    <source>
        <dbReference type="ARBA" id="ARBA00030169"/>
    </source>
</evidence>
<dbReference type="EMBL" id="CP053069">
    <property type="protein sequence ID" value="QJR12036.1"/>
    <property type="molecule type" value="Genomic_DNA"/>
</dbReference>
<reference evidence="6 7" key="1">
    <citation type="submission" date="2020-04" db="EMBL/GenBank/DDBJ databases">
        <title>Usitatibacter rugosus gen. nov., sp. nov. and Usitatibacter palustris sp. nov., novel members of Usitatibacteraceae fam. nov. within the order Nitrosomonadales isolated from soil.</title>
        <authorList>
            <person name="Huber K.J."/>
            <person name="Neumann-Schaal M."/>
            <person name="Geppert A."/>
            <person name="Luckner M."/>
            <person name="Wanner G."/>
            <person name="Overmann J."/>
        </authorList>
    </citation>
    <scope>NUCLEOTIDE SEQUENCE [LARGE SCALE GENOMIC DNA]</scope>
    <source>
        <strain evidence="6 7">0125_3</strain>
    </source>
</reference>
<dbReference type="Pfam" id="PF03737">
    <property type="entry name" value="RraA-like"/>
    <property type="match status" value="1"/>
</dbReference>
<evidence type="ECO:0000256" key="2">
    <source>
        <dbReference type="ARBA" id="ARBA00016549"/>
    </source>
</evidence>
<protein>
    <recommendedName>
        <fullName evidence="2">Putative 4-hydroxy-4-methyl-2-oxoglutarate aldolase</fullName>
    </recommendedName>
    <alternativeName>
        <fullName evidence="3">Regulator of ribonuclease activity homolog</fullName>
    </alternativeName>
    <alternativeName>
        <fullName evidence="4">RraA-like protein</fullName>
    </alternativeName>
</protein>
<proteinExistence type="predicted"/>
<comment type="cofactor">
    <cofactor evidence="5">
        <name>Mg(2+)</name>
        <dbReference type="ChEBI" id="CHEBI:18420"/>
    </cofactor>
</comment>
<dbReference type="SUPFAM" id="SSF89562">
    <property type="entry name" value="RraA-like"/>
    <property type="match status" value="1"/>
</dbReference>
<dbReference type="GO" id="GO:0046872">
    <property type="term" value="F:metal ion binding"/>
    <property type="evidence" value="ECO:0007669"/>
    <property type="project" value="UniProtKB-KW"/>
</dbReference>
<evidence type="ECO:0000313" key="6">
    <source>
        <dbReference type="EMBL" id="QJR12036.1"/>
    </source>
</evidence>
<keyword evidence="7" id="KW-1185">Reference proteome</keyword>
<name>A0A6M4GXQ8_9PROT</name>
<dbReference type="KEGG" id="uru:DSM104443_03119"/>
<feature type="binding site" evidence="5">
    <location>
        <begin position="95"/>
        <end position="98"/>
    </location>
    <ligand>
        <name>substrate</name>
    </ligand>
</feature>
<dbReference type="RefSeq" id="WP_171093885.1">
    <property type="nucleotide sequence ID" value="NZ_CP053069.1"/>
</dbReference>
<dbReference type="Proteomes" id="UP000501534">
    <property type="component" value="Chromosome"/>
</dbReference>